<feature type="domain" description="Protein kinase" evidence="6">
    <location>
        <begin position="4"/>
        <end position="249"/>
    </location>
</feature>
<dbReference type="OrthoDB" id="9801841at2"/>
<dbReference type="PROSITE" id="PS00107">
    <property type="entry name" value="PROTEIN_KINASE_ATP"/>
    <property type="match status" value="1"/>
</dbReference>
<dbReference type="InterPro" id="IPR011009">
    <property type="entry name" value="Kinase-like_dom_sf"/>
</dbReference>
<dbReference type="AlphaFoldDB" id="A0A562ZQF6"/>
<keyword evidence="8" id="KW-1185">Reference proteome</keyword>
<dbReference type="PROSITE" id="PS50011">
    <property type="entry name" value="PROTEIN_KINASE_DOM"/>
    <property type="match status" value="1"/>
</dbReference>
<gene>
    <name evidence="7" type="ORF">FN976_13795</name>
</gene>
<evidence type="ECO:0000256" key="2">
    <source>
        <dbReference type="ARBA" id="ARBA00022741"/>
    </source>
</evidence>
<organism evidence="7 8">
    <name type="scientific">Caenimonas sedimenti</name>
    <dbReference type="NCBI Taxonomy" id="2596921"/>
    <lineage>
        <taxon>Bacteria</taxon>
        <taxon>Pseudomonadati</taxon>
        <taxon>Pseudomonadota</taxon>
        <taxon>Betaproteobacteria</taxon>
        <taxon>Burkholderiales</taxon>
        <taxon>Comamonadaceae</taxon>
        <taxon>Caenimonas</taxon>
    </lineage>
</organism>
<keyword evidence="7" id="KW-0723">Serine/threonine-protein kinase</keyword>
<dbReference type="SUPFAM" id="SSF56112">
    <property type="entry name" value="Protein kinase-like (PK-like)"/>
    <property type="match status" value="1"/>
</dbReference>
<dbReference type="PANTHER" id="PTHR43289:SF6">
    <property type="entry name" value="SERINE_THREONINE-PROTEIN KINASE NEKL-3"/>
    <property type="match status" value="1"/>
</dbReference>
<evidence type="ECO:0000256" key="3">
    <source>
        <dbReference type="ARBA" id="ARBA00022777"/>
    </source>
</evidence>
<keyword evidence="2 5" id="KW-0547">Nucleotide-binding</keyword>
<dbReference type="Pfam" id="PF00069">
    <property type="entry name" value="Pkinase"/>
    <property type="match status" value="1"/>
</dbReference>
<evidence type="ECO:0000256" key="4">
    <source>
        <dbReference type="ARBA" id="ARBA00022840"/>
    </source>
</evidence>
<dbReference type="InterPro" id="IPR017441">
    <property type="entry name" value="Protein_kinase_ATP_BS"/>
</dbReference>
<dbReference type="PANTHER" id="PTHR43289">
    <property type="entry name" value="MITOGEN-ACTIVATED PROTEIN KINASE KINASE KINASE 20-RELATED"/>
    <property type="match status" value="1"/>
</dbReference>
<accession>A0A562ZQF6</accession>
<protein>
    <submittedName>
        <fullName evidence="7">Serine/threonine protein kinase</fullName>
    </submittedName>
</protein>
<feature type="binding site" evidence="5">
    <location>
        <position position="33"/>
    </location>
    <ligand>
        <name>ATP</name>
        <dbReference type="ChEBI" id="CHEBI:30616"/>
    </ligand>
</feature>
<name>A0A562ZQF6_9BURK</name>
<evidence type="ECO:0000256" key="1">
    <source>
        <dbReference type="ARBA" id="ARBA00022679"/>
    </source>
</evidence>
<evidence type="ECO:0000256" key="5">
    <source>
        <dbReference type="PROSITE-ProRule" id="PRU10141"/>
    </source>
</evidence>
<keyword evidence="3 7" id="KW-0418">Kinase</keyword>
<keyword evidence="4 5" id="KW-0067">ATP-binding</keyword>
<dbReference type="CDD" id="cd14014">
    <property type="entry name" value="STKc_PknB_like"/>
    <property type="match status" value="1"/>
</dbReference>
<dbReference type="EMBL" id="VOBQ01000011">
    <property type="protein sequence ID" value="TWO70627.1"/>
    <property type="molecule type" value="Genomic_DNA"/>
</dbReference>
<keyword evidence="1" id="KW-0808">Transferase</keyword>
<sequence length="249" mass="25821">MTGYRLGGLLGRGRTGRVFLAHPAGGHEPVALKMTRQTAGFGREYALAARLAHPGVIRVLAHGETGGEAFLAMEFAAGGHLGTLAGRVDDDQARAILLQAAEALATVHHQGWVHRDVKPANLLLRADGTLALADFGCACPRGAGGGQPAGTVIGTPRYAAPEQSAGAPADPAADVYSLGAVFHELLTGQPPFPGVTLTELLGQHLLAPLPRLGPRHALWQPLLDAMLAKDPGERLSDGQALLDALQHPS</sequence>
<reference evidence="7 8" key="1">
    <citation type="submission" date="2019-07" db="EMBL/GenBank/DDBJ databases">
        <title>Caenimonas sedimenti sp. nov., isolated from activated sludge.</title>
        <authorList>
            <person name="Xu J."/>
        </authorList>
    </citation>
    <scope>NUCLEOTIDE SEQUENCE [LARGE SCALE GENOMIC DNA]</scope>
    <source>
        <strain evidence="7 8">HX-9-20</strain>
    </source>
</reference>
<evidence type="ECO:0000259" key="6">
    <source>
        <dbReference type="PROSITE" id="PS50011"/>
    </source>
</evidence>
<dbReference type="GO" id="GO:0005524">
    <property type="term" value="F:ATP binding"/>
    <property type="evidence" value="ECO:0007669"/>
    <property type="project" value="UniProtKB-UniRule"/>
</dbReference>
<dbReference type="RefSeq" id="WP_145893619.1">
    <property type="nucleotide sequence ID" value="NZ_VOBQ01000011.1"/>
</dbReference>
<dbReference type="SMART" id="SM00220">
    <property type="entry name" value="S_TKc"/>
    <property type="match status" value="1"/>
</dbReference>
<proteinExistence type="predicted"/>
<comment type="caution">
    <text evidence="7">The sequence shown here is derived from an EMBL/GenBank/DDBJ whole genome shotgun (WGS) entry which is preliminary data.</text>
</comment>
<dbReference type="Gene3D" id="1.10.510.10">
    <property type="entry name" value="Transferase(Phosphotransferase) domain 1"/>
    <property type="match status" value="1"/>
</dbReference>
<dbReference type="InterPro" id="IPR000719">
    <property type="entry name" value="Prot_kinase_dom"/>
</dbReference>
<dbReference type="GO" id="GO:0004674">
    <property type="term" value="F:protein serine/threonine kinase activity"/>
    <property type="evidence" value="ECO:0007669"/>
    <property type="project" value="UniProtKB-KW"/>
</dbReference>
<evidence type="ECO:0000313" key="8">
    <source>
        <dbReference type="Proteomes" id="UP000318199"/>
    </source>
</evidence>
<dbReference type="Proteomes" id="UP000318199">
    <property type="component" value="Unassembled WGS sequence"/>
</dbReference>
<evidence type="ECO:0000313" key="7">
    <source>
        <dbReference type="EMBL" id="TWO70627.1"/>
    </source>
</evidence>